<proteinExistence type="predicted"/>
<name>A0A061SI41_9CHLO</name>
<feature type="compositionally biased region" description="Basic residues" evidence="2">
    <location>
        <begin position="304"/>
        <end position="314"/>
    </location>
</feature>
<reference evidence="3" key="1">
    <citation type="submission" date="2014-05" db="EMBL/GenBank/DDBJ databases">
        <title>The transcriptome of the halophilic microalga Tetraselmis sp. GSL018 isolated from the Great Salt Lake, Utah.</title>
        <authorList>
            <person name="Jinkerson R.E."/>
            <person name="D'Adamo S."/>
            <person name="Posewitz M.C."/>
        </authorList>
    </citation>
    <scope>NUCLEOTIDE SEQUENCE</scope>
    <source>
        <strain evidence="3">GSL018</strain>
    </source>
</reference>
<organism evidence="3">
    <name type="scientific">Tetraselmis sp. GSL018</name>
    <dbReference type="NCBI Taxonomy" id="582737"/>
    <lineage>
        <taxon>Eukaryota</taxon>
        <taxon>Viridiplantae</taxon>
        <taxon>Chlorophyta</taxon>
        <taxon>core chlorophytes</taxon>
        <taxon>Chlorodendrophyceae</taxon>
        <taxon>Chlorodendrales</taxon>
        <taxon>Chlorodendraceae</taxon>
        <taxon>Tetraselmis</taxon>
    </lineage>
</organism>
<accession>A0A061SI41</accession>
<evidence type="ECO:0000256" key="2">
    <source>
        <dbReference type="SAM" id="MobiDB-lite"/>
    </source>
</evidence>
<protein>
    <submittedName>
        <fullName evidence="3">Uncharacterized protein</fullName>
    </submittedName>
</protein>
<dbReference type="AlphaFoldDB" id="A0A061SI41"/>
<sequence>MKTFRRQDNTKLDETERRFRHILGGPGSPASAEGLRNGGPSATLHRHPPEYLGGPGFMSRVANSFDIPSMPQGLSDLGEGRSYEELNTASFEDMLVAQVKEIVQMRQQEIRKTEENLNMALKELQNVKRQEESLLHRRVDHFKREFKERISELERQFISQAEDLKQEMLSKVEDQKAQCEQAIEVKVQALAAAMKLTPSSLATPIIPSGGGTGRYSQGSPPFDPARPEERAGDQEAKSPLQQLPSQDRAESSFVSWRGMNHRHHSQPSRTSPSEEASRTLFAEAAAQRRSSPSRSPSRGYCGFRSRRSAPHRPVKVLDLLDSDED</sequence>
<gene>
    <name evidence="3" type="ORF">TSPGSL018_5456</name>
</gene>
<evidence type="ECO:0000256" key="1">
    <source>
        <dbReference type="SAM" id="Coils"/>
    </source>
</evidence>
<feature type="region of interest" description="Disordered" evidence="2">
    <location>
        <begin position="204"/>
        <end position="325"/>
    </location>
</feature>
<feature type="coiled-coil region" evidence="1">
    <location>
        <begin position="96"/>
        <end position="185"/>
    </location>
</feature>
<feature type="region of interest" description="Disordered" evidence="2">
    <location>
        <begin position="20"/>
        <end position="40"/>
    </location>
</feature>
<evidence type="ECO:0000313" key="3">
    <source>
        <dbReference type="EMBL" id="JAC82560.1"/>
    </source>
</evidence>
<feature type="compositionally biased region" description="Low complexity" evidence="2">
    <location>
        <begin position="288"/>
        <end position="298"/>
    </location>
</feature>
<keyword evidence="1" id="KW-0175">Coiled coil</keyword>
<feature type="compositionally biased region" description="Basic and acidic residues" evidence="2">
    <location>
        <begin position="225"/>
        <end position="236"/>
    </location>
</feature>
<dbReference type="EMBL" id="GBEZ01002502">
    <property type="protein sequence ID" value="JAC82560.1"/>
    <property type="molecule type" value="Transcribed_RNA"/>
</dbReference>